<evidence type="ECO:0000256" key="2">
    <source>
        <dbReference type="ARBA" id="ARBA00022776"/>
    </source>
</evidence>
<protein>
    <submittedName>
        <fullName evidence="10">G2/mitotic-specific cyclin-B3</fullName>
    </submittedName>
</protein>
<evidence type="ECO:0000313" key="9">
    <source>
        <dbReference type="Proteomes" id="UP000085678"/>
    </source>
</evidence>
<dbReference type="FunFam" id="1.10.472.10:FF:000001">
    <property type="entry name" value="G2/mitotic-specific cyclin"/>
    <property type="match status" value="1"/>
</dbReference>
<evidence type="ECO:0000259" key="8">
    <source>
        <dbReference type="SMART" id="SM01332"/>
    </source>
</evidence>
<evidence type="ECO:0000256" key="6">
    <source>
        <dbReference type="SAM" id="MobiDB-lite"/>
    </source>
</evidence>
<dbReference type="InParanoid" id="A0A1S3ITL7"/>
<dbReference type="Pfam" id="PF02984">
    <property type="entry name" value="Cyclin_C"/>
    <property type="match status" value="1"/>
</dbReference>
<dbReference type="OMA" id="PTAFQFM"/>
<organism evidence="9 10">
    <name type="scientific">Lingula anatina</name>
    <name type="common">Brachiopod</name>
    <name type="synonym">Lingula unguis</name>
    <dbReference type="NCBI Taxonomy" id="7574"/>
    <lineage>
        <taxon>Eukaryota</taxon>
        <taxon>Metazoa</taxon>
        <taxon>Spiralia</taxon>
        <taxon>Lophotrochozoa</taxon>
        <taxon>Brachiopoda</taxon>
        <taxon>Linguliformea</taxon>
        <taxon>Lingulata</taxon>
        <taxon>Lingulida</taxon>
        <taxon>Linguloidea</taxon>
        <taxon>Lingulidae</taxon>
        <taxon>Lingula</taxon>
    </lineage>
</organism>
<dbReference type="KEGG" id="lak:106167119"/>
<dbReference type="GO" id="GO:0044772">
    <property type="term" value="P:mitotic cell cycle phase transition"/>
    <property type="evidence" value="ECO:0007669"/>
    <property type="project" value="InterPro"/>
</dbReference>
<dbReference type="InterPro" id="IPR039361">
    <property type="entry name" value="Cyclin"/>
</dbReference>
<dbReference type="InterPro" id="IPR046965">
    <property type="entry name" value="Cyclin_A/B-like"/>
</dbReference>
<evidence type="ECO:0000313" key="10">
    <source>
        <dbReference type="RefSeq" id="XP_013401276.1"/>
    </source>
</evidence>
<dbReference type="SMART" id="SM00385">
    <property type="entry name" value="CYCLIN"/>
    <property type="match status" value="2"/>
</dbReference>
<dbReference type="GO" id="GO:0016538">
    <property type="term" value="F:cyclin-dependent protein serine/threonine kinase regulator activity"/>
    <property type="evidence" value="ECO:0007669"/>
    <property type="project" value="InterPro"/>
</dbReference>
<dbReference type="Proteomes" id="UP000085678">
    <property type="component" value="Unplaced"/>
</dbReference>
<feature type="compositionally biased region" description="Polar residues" evidence="6">
    <location>
        <begin position="12"/>
        <end position="23"/>
    </location>
</feature>
<evidence type="ECO:0000259" key="7">
    <source>
        <dbReference type="SMART" id="SM00385"/>
    </source>
</evidence>
<dbReference type="InterPro" id="IPR006671">
    <property type="entry name" value="Cyclin_N"/>
</dbReference>
<dbReference type="STRING" id="7574.A0A1S3ITL7"/>
<sequence length="431" mass="48803">MTSRRTFLRPLTTDQLGQKTSKQVHFDKAATAGSKRTAEGSLAEQSVGPKKRTAFGDLTNAKEKKHNGLSKKPVLNKTTKGLMVKNNKKATVLLGKQRTKITDDSGETIDLTQDSQSSSQESSGSSSSDSEIEFLNKKNVQLSQEIRPSTEEKVPDGVDDVDAENRLNTYEVPLYVRDIFEYYKQREEKFMVSGYLDKQSHLTTNMRAILVDWLVEVQENFELNHETLYLAVKLVDLYLTKVEVTRENLQLVGSTAMFIAAKFDERVPPALDDFLYICDDAYNREELVGMEMSILKTVDFDLGVPLSYSFLRRFAKCARAPMNILTLARYILETSLMDYQFIQYKDSEMAAACLLLALKMKKTGEWSKTMIYYTGYNIEHLMPIAVALNTMLTSPSHKNLNTIKSKYSHSVFFEVALTPPVDMVELTVDIS</sequence>
<evidence type="ECO:0000256" key="4">
    <source>
        <dbReference type="ARBA" id="ARBA00023306"/>
    </source>
</evidence>
<accession>A0A1S3ITL7</accession>
<comment type="similarity">
    <text evidence="5">Belongs to the cyclin family.</text>
</comment>
<dbReference type="GO" id="GO:0051301">
    <property type="term" value="P:cell division"/>
    <property type="evidence" value="ECO:0007669"/>
    <property type="project" value="UniProtKB-KW"/>
</dbReference>
<feature type="region of interest" description="Disordered" evidence="6">
    <location>
        <begin position="104"/>
        <end position="131"/>
    </location>
</feature>
<reference evidence="10" key="1">
    <citation type="submission" date="2025-08" db="UniProtKB">
        <authorList>
            <consortium name="RefSeq"/>
        </authorList>
    </citation>
    <scope>IDENTIFICATION</scope>
    <source>
        <tissue evidence="10">Gonads</tissue>
    </source>
</reference>
<name>A0A1S3ITL7_LINAN</name>
<dbReference type="CDD" id="cd20510">
    <property type="entry name" value="CYCLIN_CCNB3_rpt2"/>
    <property type="match status" value="1"/>
</dbReference>
<dbReference type="OrthoDB" id="5590282at2759"/>
<dbReference type="PANTHER" id="PTHR10177">
    <property type="entry name" value="CYCLINS"/>
    <property type="match status" value="1"/>
</dbReference>
<dbReference type="RefSeq" id="XP_013401276.1">
    <property type="nucleotide sequence ID" value="XM_013545822.1"/>
</dbReference>
<keyword evidence="9" id="KW-1185">Reference proteome</keyword>
<keyword evidence="3 5" id="KW-0195">Cyclin</keyword>
<keyword evidence="2" id="KW-0498">Mitosis</keyword>
<feature type="domain" description="Cyclin-like" evidence="7">
    <location>
        <begin position="309"/>
        <end position="390"/>
    </location>
</feature>
<dbReference type="SUPFAM" id="SSF47954">
    <property type="entry name" value="Cyclin-like"/>
    <property type="match status" value="2"/>
</dbReference>
<feature type="domain" description="Cyclin C-terminal" evidence="8">
    <location>
        <begin position="305"/>
        <end position="421"/>
    </location>
</feature>
<feature type="compositionally biased region" description="Low complexity" evidence="6">
    <location>
        <begin position="113"/>
        <end position="129"/>
    </location>
</feature>
<dbReference type="InterPro" id="IPR013763">
    <property type="entry name" value="Cyclin-like_dom"/>
</dbReference>
<gene>
    <name evidence="10" type="primary">LOC106167119</name>
</gene>
<proteinExistence type="inferred from homology"/>
<dbReference type="Pfam" id="PF00134">
    <property type="entry name" value="Cyclin_N"/>
    <property type="match status" value="1"/>
</dbReference>
<dbReference type="InterPro" id="IPR036915">
    <property type="entry name" value="Cyclin-like_sf"/>
</dbReference>
<keyword evidence="1" id="KW-0132">Cell division</keyword>
<evidence type="ECO:0000256" key="5">
    <source>
        <dbReference type="RuleBase" id="RU000383"/>
    </source>
</evidence>
<evidence type="ECO:0000256" key="1">
    <source>
        <dbReference type="ARBA" id="ARBA00022618"/>
    </source>
</evidence>
<keyword evidence="4" id="KW-0131">Cell cycle</keyword>
<dbReference type="SMART" id="SM01332">
    <property type="entry name" value="Cyclin_C"/>
    <property type="match status" value="1"/>
</dbReference>
<feature type="domain" description="Cyclin-like" evidence="7">
    <location>
        <begin position="212"/>
        <end position="296"/>
    </location>
</feature>
<evidence type="ECO:0000256" key="3">
    <source>
        <dbReference type="ARBA" id="ARBA00023127"/>
    </source>
</evidence>
<dbReference type="GeneID" id="106167119"/>
<feature type="region of interest" description="Disordered" evidence="6">
    <location>
        <begin position="1"/>
        <end position="73"/>
    </location>
</feature>
<dbReference type="PIRSF" id="PIRSF001771">
    <property type="entry name" value="Cyclin_A_B_D_E"/>
    <property type="match status" value="1"/>
</dbReference>
<dbReference type="Gene3D" id="1.10.472.10">
    <property type="entry name" value="Cyclin-like"/>
    <property type="match status" value="2"/>
</dbReference>
<dbReference type="InterPro" id="IPR004367">
    <property type="entry name" value="Cyclin_C-dom"/>
</dbReference>
<dbReference type="CDD" id="cd20508">
    <property type="entry name" value="CYCLIN_CCNB3_rpt1"/>
    <property type="match status" value="1"/>
</dbReference>
<dbReference type="AlphaFoldDB" id="A0A1S3ITL7"/>